<feature type="domain" description="TF-B3" evidence="7">
    <location>
        <begin position="294"/>
        <end position="390"/>
    </location>
</feature>
<feature type="compositionally biased region" description="Polar residues" evidence="6">
    <location>
        <begin position="150"/>
        <end position="160"/>
    </location>
</feature>
<feature type="compositionally biased region" description="Basic and acidic residues" evidence="6">
    <location>
        <begin position="177"/>
        <end position="188"/>
    </location>
</feature>
<evidence type="ECO:0000256" key="6">
    <source>
        <dbReference type="SAM" id="MobiDB-lite"/>
    </source>
</evidence>
<evidence type="ECO:0000313" key="8">
    <source>
        <dbReference type="EMBL" id="KAL3833389.1"/>
    </source>
</evidence>
<evidence type="ECO:0000313" key="9">
    <source>
        <dbReference type="Proteomes" id="UP001634393"/>
    </source>
</evidence>
<comment type="caution">
    <text evidence="8">The sequence shown here is derived from an EMBL/GenBank/DDBJ whole genome shotgun (WGS) entry which is preliminary data.</text>
</comment>
<dbReference type="Pfam" id="PF02362">
    <property type="entry name" value="B3"/>
    <property type="match status" value="1"/>
</dbReference>
<protein>
    <recommendedName>
        <fullName evidence="7">TF-B3 domain-containing protein</fullName>
    </recommendedName>
</protein>
<feature type="compositionally biased region" description="Basic and acidic residues" evidence="6">
    <location>
        <begin position="102"/>
        <end position="113"/>
    </location>
</feature>
<feature type="compositionally biased region" description="Basic and acidic residues" evidence="6">
    <location>
        <begin position="197"/>
        <end position="211"/>
    </location>
</feature>
<organism evidence="8 9">
    <name type="scientific">Penstemon smallii</name>
    <dbReference type="NCBI Taxonomy" id="265156"/>
    <lineage>
        <taxon>Eukaryota</taxon>
        <taxon>Viridiplantae</taxon>
        <taxon>Streptophyta</taxon>
        <taxon>Embryophyta</taxon>
        <taxon>Tracheophyta</taxon>
        <taxon>Spermatophyta</taxon>
        <taxon>Magnoliopsida</taxon>
        <taxon>eudicotyledons</taxon>
        <taxon>Gunneridae</taxon>
        <taxon>Pentapetalae</taxon>
        <taxon>asterids</taxon>
        <taxon>lamiids</taxon>
        <taxon>Lamiales</taxon>
        <taxon>Plantaginaceae</taxon>
        <taxon>Cheloneae</taxon>
        <taxon>Penstemon</taxon>
    </lineage>
</organism>
<keyword evidence="4" id="KW-0804">Transcription</keyword>
<sequence length="516" mass="59949">MFFKIVSNPRARTLRIPPEFTRRYGRNMPNHIFLKAPASGSLWKVELTHCREIDYPFHANHDRHIEPKIEDIELESDDSIVFLEKFSTIPQNNESVQIPEPRSTRQETRRMRAEADDLVEVSKWIQLRKPTRRFRNCFPHGHKEKDSSLKKPTTPNNRSGKNGPKRMNLDQVQSTEEVQRKVDMDTSKQKKKRKRRNDLNVKSEDEHRFTEQENDFDAGKRWRFSKELKKYNLDNYFMTIPKAFAIGTGIARNREIQLLDVKGRKWPVRVINNNRFAMSAGLKDFLRGNNVVDGNTISFEFIPNSSDNIRLPPAFVRRYSEILPGTGNATLRINSGKTWKVKLEELENAEYWFTRGWNIFVKDVGLEFGEFLVFTYNGTSIFDVSVFGVSGCEREFLAGTDSDIEADEIVNKSNDNSNPYLEVSLADYRKSRVCIRKHFAEAAGLISRSSVSLEYEDGSHVDDVQLVCRESRGYSILELASGWPEFRKKNKLVMGKTYSFEFIPNRNVIRVKPINK</sequence>
<evidence type="ECO:0000256" key="5">
    <source>
        <dbReference type="ARBA" id="ARBA00023242"/>
    </source>
</evidence>
<dbReference type="AlphaFoldDB" id="A0ABD3T8W8"/>
<dbReference type="SMART" id="SM01019">
    <property type="entry name" value="B3"/>
    <property type="match status" value="3"/>
</dbReference>
<comment type="subcellular location">
    <subcellularLocation>
        <location evidence="1">Nucleus</location>
    </subcellularLocation>
</comment>
<keyword evidence="3" id="KW-0238">DNA-binding</keyword>
<reference evidence="8 9" key="1">
    <citation type="submission" date="2024-12" db="EMBL/GenBank/DDBJ databases">
        <title>The unique morphological basis and parallel evolutionary history of personate flowers in Penstemon.</title>
        <authorList>
            <person name="Depatie T.H."/>
            <person name="Wessinger C.A."/>
        </authorList>
    </citation>
    <scope>NUCLEOTIDE SEQUENCE [LARGE SCALE GENOMIC DNA]</scope>
    <source>
        <strain evidence="8">WTNN_2</strain>
        <tissue evidence="8">Leaf</tissue>
    </source>
</reference>
<keyword evidence="5" id="KW-0539">Nucleus</keyword>
<dbReference type="CDD" id="cd10017">
    <property type="entry name" value="B3_DNA"/>
    <property type="match status" value="2"/>
</dbReference>
<evidence type="ECO:0000259" key="7">
    <source>
        <dbReference type="PROSITE" id="PS50863"/>
    </source>
</evidence>
<dbReference type="Proteomes" id="UP001634393">
    <property type="component" value="Unassembled WGS sequence"/>
</dbReference>
<evidence type="ECO:0000256" key="1">
    <source>
        <dbReference type="ARBA" id="ARBA00004123"/>
    </source>
</evidence>
<dbReference type="PROSITE" id="PS50863">
    <property type="entry name" value="B3"/>
    <property type="match status" value="1"/>
</dbReference>
<dbReference type="EMBL" id="JBJXBP010000004">
    <property type="protein sequence ID" value="KAL3833389.1"/>
    <property type="molecule type" value="Genomic_DNA"/>
</dbReference>
<name>A0ABD3T8W8_9LAMI</name>
<evidence type="ECO:0000256" key="3">
    <source>
        <dbReference type="ARBA" id="ARBA00023125"/>
    </source>
</evidence>
<keyword evidence="2" id="KW-0805">Transcription regulation</keyword>
<dbReference type="PANTHER" id="PTHR31920:SF122">
    <property type="entry name" value="B3 DOMAIN-CONTAINING PROTEIN REM23"/>
    <property type="match status" value="1"/>
</dbReference>
<accession>A0ABD3T8W8</accession>
<keyword evidence="9" id="KW-1185">Reference proteome</keyword>
<dbReference type="SUPFAM" id="SSF101936">
    <property type="entry name" value="DNA-binding pseudobarrel domain"/>
    <property type="match status" value="3"/>
</dbReference>
<proteinExistence type="predicted"/>
<feature type="region of interest" description="Disordered" evidence="6">
    <location>
        <begin position="135"/>
        <end position="211"/>
    </location>
</feature>
<evidence type="ECO:0000256" key="4">
    <source>
        <dbReference type="ARBA" id="ARBA00023163"/>
    </source>
</evidence>
<dbReference type="InterPro" id="IPR015300">
    <property type="entry name" value="DNA-bd_pseudobarrel_sf"/>
</dbReference>
<dbReference type="PANTHER" id="PTHR31920">
    <property type="entry name" value="B3 DOMAIN-CONTAINING"/>
    <property type="match status" value="1"/>
</dbReference>
<dbReference type="GO" id="GO:0005634">
    <property type="term" value="C:nucleus"/>
    <property type="evidence" value="ECO:0007669"/>
    <property type="project" value="UniProtKB-SubCell"/>
</dbReference>
<feature type="region of interest" description="Disordered" evidence="6">
    <location>
        <begin position="93"/>
        <end position="113"/>
    </location>
</feature>
<gene>
    <name evidence="8" type="ORF">ACJIZ3_008125</name>
</gene>
<dbReference type="InterPro" id="IPR003340">
    <property type="entry name" value="B3_DNA-bd"/>
</dbReference>
<evidence type="ECO:0000256" key="2">
    <source>
        <dbReference type="ARBA" id="ARBA00023015"/>
    </source>
</evidence>
<dbReference type="GO" id="GO:0003677">
    <property type="term" value="F:DNA binding"/>
    <property type="evidence" value="ECO:0007669"/>
    <property type="project" value="UniProtKB-KW"/>
</dbReference>
<dbReference type="Gene3D" id="2.40.330.10">
    <property type="entry name" value="DNA-binding pseudobarrel domain"/>
    <property type="match status" value="4"/>
</dbReference>
<dbReference type="InterPro" id="IPR050655">
    <property type="entry name" value="Plant_B3_domain"/>
</dbReference>